<keyword evidence="3" id="KW-1185">Reference proteome</keyword>
<sequence length="259" mass="27726">MRRDKVLLLLLLGCLVCTSGIAIYCKLDSVRMDKRMRDADATATTATNVTTALNDLSGFYKRTRRGVCLSELRSQNDPLIVLFGDSILEQLYFPALDGINAFNAGVSGAKALESLEFVGDVLAASHGPLVILALGINDAFGPPASAPEQFAAVYEALVRAILASGRKTVLVTLPPLESDKSESQLLSGTNLDAYNAVIRETGARHALLVADINAVLTQRRLKNYVSQTVDGVHLTAAAAVVWRDTVYAVARQALAQPVK</sequence>
<name>A0A7C9MK87_9BACT</name>
<dbReference type="PANTHER" id="PTHR30383">
    <property type="entry name" value="THIOESTERASE 1/PROTEASE 1/LYSOPHOSPHOLIPASE L1"/>
    <property type="match status" value="1"/>
</dbReference>
<evidence type="ECO:0000313" key="2">
    <source>
        <dbReference type="EMBL" id="MYL84468.1"/>
    </source>
</evidence>
<organism evidence="2 3">
    <name type="scientific">Solidesulfovibrio aerotolerans</name>
    <dbReference type="NCBI Taxonomy" id="295255"/>
    <lineage>
        <taxon>Bacteria</taxon>
        <taxon>Pseudomonadati</taxon>
        <taxon>Thermodesulfobacteriota</taxon>
        <taxon>Desulfovibrionia</taxon>
        <taxon>Desulfovibrionales</taxon>
        <taxon>Desulfovibrionaceae</taxon>
        <taxon>Solidesulfovibrio</taxon>
    </lineage>
</organism>
<dbReference type="SUPFAM" id="SSF52266">
    <property type="entry name" value="SGNH hydrolase"/>
    <property type="match status" value="1"/>
</dbReference>
<dbReference type="EMBL" id="WVUD01000033">
    <property type="protein sequence ID" value="MYL84468.1"/>
    <property type="molecule type" value="Genomic_DNA"/>
</dbReference>
<dbReference type="Proteomes" id="UP000482487">
    <property type="component" value="Unassembled WGS sequence"/>
</dbReference>
<protein>
    <submittedName>
        <fullName evidence="2">SGNH/GDSL hydrolase family protein</fullName>
    </submittedName>
</protein>
<gene>
    <name evidence="2" type="ORF">GTA51_15200</name>
</gene>
<dbReference type="InterPro" id="IPR013830">
    <property type="entry name" value="SGNH_hydro"/>
</dbReference>
<dbReference type="OrthoDB" id="5448604at2"/>
<keyword evidence="2" id="KW-0378">Hydrolase</keyword>
<reference evidence="2 3" key="1">
    <citation type="submission" date="2020-01" db="EMBL/GenBank/DDBJ databases">
        <title>Genome sequence of Desulfovibrio aerotolerans DSM 16695(T).</title>
        <authorList>
            <person name="Karnachuk O."/>
            <person name="Avakyan M."/>
            <person name="Mardanov A."/>
            <person name="Kadnikov V."/>
            <person name="Ravin N."/>
        </authorList>
    </citation>
    <scope>NUCLEOTIDE SEQUENCE [LARGE SCALE GENOMIC DNA]</scope>
    <source>
        <strain evidence="2 3">DSM 16695</strain>
    </source>
</reference>
<dbReference type="InterPro" id="IPR051532">
    <property type="entry name" value="Ester_Hydrolysis_Enzymes"/>
</dbReference>
<dbReference type="InterPro" id="IPR036514">
    <property type="entry name" value="SGNH_hydro_sf"/>
</dbReference>
<dbReference type="Gene3D" id="3.40.50.1110">
    <property type="entry name" value="SGNH hydrolase"/>
    <property type="match status" value="1"/>
</dbReference>
<dbReference type="AlphaFoldDB" id="A0A7C9MK87"/>
<feature type="domain" description="SGNH hydrolase-type esterase" evidence="1">
    <location>
        <begin position="98"/>
        <end position="237"/>
    </location>
</feature>
<dbReference type="RefSeq" id="WP_160962530.1">
    <property type="nucleotide sequence ID" value="NZ_WVUD01000033.1"/>
</dbReference>
<proteinExistence type="predicted"/>
<comment type="caution">
    <text evidence="2">The sequence shown here is derived from an EMBL/GenBank/DDBJ whole genome shotgun (WGS) entry which is preliminary data.</text>
</comment>
<dbReference type="GO" id="GO:0016788">
    <property type="term" value="F:hydrolase activity, acting on ester bonds"/>
    <property type="evidence" value="ECO:0007669"/>
    <property type="project" value="UniProtKB-ARBA"/>
</dbReference>
<accession>A0A7C9MK87</accession>
<evidence type="ECO:0000313" key="3">
    <source>
        <dbReference type="Proteomes" id="UP000482487"/>
    </source>
</evidence>
<dbReference type="Pfam" id="PF13472">
    <property type="entry name" value="Lipase_GDSL_2"/>
    <property type="match status" value="1"/>
</dbReference>
<evidence type="ECO:0000259" key="1">
    <source>
        <dbReference type="Pfam" id="PF13472"/>
    </source>
</evidence>